<feature type="binding site" evidence="14">
    <location>
        <position position="175"/>
    </location>
    <ligand>
        <name>L-threonine</name>
        <dbReference type="ChEBI" id="CHEBI:57926"/>
    </ligand>
</feature>
<dbReference type="InterPro" id="IPR006070">
    <property type="entry name" value="Sua5-like_dom"/>
</dbReference>
<evidence type="ECO:0000256" key="3">
    <source>
        <dbReference type="ARBA" id="ARBA00012584"/>
    </source>
</evidence>
<dbReference type="GO" id="GO:0061710">
    <property type="term" value="F:L-threonylcarbamoyladenylate synthase"/>
    <property type="evidence" value="ECO:0007669"/>
    <property type="project" value="UniProtKB-EC"/>
</dbReference>
<comment type="subcellular location">
    <subcellularLocation>
        <location evidence="1 13">Cytoplasm</location>
    </subcellularLocation>
</comment>
<dbReference type="Gene3D" id="3.90.870.10">
    <property type="entry name" value="DHBP synthase"/>
    <property type="match status" value="1"/>
</dbReference>
<evidence type="ECO:0000313" key="16">
    <source>
        <dbReference type="EMBL" id="SFL17569.1"/>
    </source>
</evidence>
<dbReference type="RefSeq" id="WP_089858755.1">
    <property type="nucleotide sequence ID" value="NZ_FOTI01000003.1"/>
</dbReference>
<dbReference type="GO" id="GO:0006450">
    <property type="term" value="P:regulation of translational fidelity"/>
    <property type="evidence" value="ECO:0007669"/>
    <property type="project" value="TreeGrafter"/>
</dbReference>
<evidence type="ECO:0000256" key="7">
    <source>
        <dbReference type="ARBA" id="ARBA00022694"/>
    </source>
</evidence>
<feature type="binding site" evidence="14">
    <location>
        <position position="151"/>
    </location>
    <ligand>
        <name>ATP</name>
        <dbReference type="ChEBI" id="CHEBI:30616"/>
    </ligand>
</feature>
<evidence type="ECO:0000256" key="10">
    <source>
        <dbReference type="ARBA" id="ARBA00022840"/>
    </source>
</evidence>
<accession>A0A1I4FJD7</accession>
<evidence type="ECO:0000256" key="13">
    <source>
        <dbReference type="PIRNR" id="PIRNR004930"/>
    </source>
</evidence>
<feature type="binding site" evidence="14">
    <location>
        <position position="177"/>
    </location>
    <ligand>
        <name>ATP</name>
        <dbReference type="ChEBI" id="CHEBI:30616"/>
    </ligand>
</feature>
<dbReference type="InterPro" id="IPR017945">
    <property type="entry name" value="DHBP_synth_RibB-like_a/b_dom"/>
</dbReference>
<dbReference type="PROSITE" id="PS51163">
    <property type="entry name" value="YRDC"/>
    <property type="match status" value="1"/>
</dbReference>
<keyword evidence="9 13" id="KW-0547">Nucleotide-binding</keyword>
<evidence type="ECO:0000256" key="1">
    <source>
        <dbReference type="ARBA" id="ARBA00004496"/>
    </source>
</evidence>
<keyword evidence="10 13" id="KW-0067">ATP-binding</keyword>
<feature type="domain" description="YrdC-like" evidence="15">
    <location>
        <begin position="46"/>
        <end position="233"/>
    </location>
</feature>
<dbReference type="AlphaFoldDB" id="A0A1I4FJD7"/>
<evidence type="ECO:0000259" key="15">
    <source>
        <dbReference type="PROSITE" id="PS51163"/>
    </source>
</evidence>
<sequence length="394" mass="43422">MKKKLEFPEKFSTEVLEPIISRNVIKNFSQLQSKDRLAIIKDLQQEPAVIKAAELIKEGEVVALPTETVYGLAANALNSRAVKKIFAAKGRPQDNPLIIHIARKSALEKLVSNQLDNNLENLLTEFWPGPLTLIFNKKQLVPDQTSAGLKTVAIRMPSHPLFLAVIEKSGFPLAAPSANTSGYPSPTKAEHVFADLHGKIPLILDGGSCEFGLESTVVDLRKKTAVVLRPGALSREKLAAFLGEEVKIAAPGKLPKNKAAIAPGMKYRHYAPEKKLYVLPVDFTGEELASRINLQQVDRIALITARENKIELSSQFKKLTNKIEIKLLKVFNRQQPAELAHKLFDLLRKLDQDSKVEEIYIESVAGTGIAEALMNRIYKAAAAANDFQPGGEND</sequence>
<dbReference type="SUPFAM" id="SSF55821">
    <property type="entry name" value="YrdC/RibB"/>
    <property type="match status" value="1"/>
</dbReference>
<dbReference type="InterPro" id="IPR010923">
    <property type="entry name" value="T(6)A37_SUA5"/>
</dbReference>
<evidence type="ECO:0000256" key="5">
    <source>
        <dbReference type="ARBA" id="ARBA00022490"/>
    </source>
</evidence>
<dbReference type="Pfam" id="PF01300">
    <property type="entry name" value="Sua5_yciO_yrdC"/>
    <property type="match status" value="1"/>
</dbReference>
<feature type="binding site" evidence="14">
    <location>
        <position position="185"/>
    </location>
    <ligand>
        <name>ATP</name>
        <dbReference type="ChEBI" id="CHEBI:30616"/>
    </ligand>
</feature>
<evidence type="ECO:0000256" key="9">
    <source>
        <dbReference type="ARBA" id="ARBA00022741"/>
    </source>
</evidence>
<evidence type="ECO:0000256" key="4">
    <source>
        <dbReference type="ARBA" id="ARBA00015492"/>
    </source>
</evidence>
<dbReference type="PANTHER" id="PTHR17490">
    <property type="entry name" value="SUA5"/>
    <property type="match status" value="1"/>
</dbReference>
<feature type="binding site" evidence="14">
    <location>
        <position position="155"/>
    </location>
    <ligand>
        <name>L-threonine</name>
        <dbReference type="ChEBI" id="CHEBI:57926"/>
    </ligand>
</feature>
<comment type="catalytic activity">
    <reaction evidence="12 13">
        <text>L-threonine + hydrogencarbonate + ATP = L-threonylcarbamoyladenylate + diphosphate + H2O</text>
        <dbReference type="Rhea" id="RHEA:36407"/>
        <dbReference type="ChEBI" id="CHEBI:15377"/>
        <dbReference type="ChEBI" id="CHEBI:17544"/>
        <dbReference type="ChEBI" id="CHEBI:30616"/>
        <dbReference type="ChEBI" id="CHEBI:33019"/>
        <dbReference type="ChEBI" id="CHEBI:57926"/>
        <dbReference type="ChEBI" id="CHEBI:73682"/>
        <dbReference type="EC" id="2.7.7.87"/>
    </reaction>
</comment>
<evidence type="ECO:0000256" key="2">
    <source>
        <dbReference type="ARBA" id="ARBA00007663"/>
    </source>
</evidence>
<evidence type="ECO:0000256" key="12">
    <source>
        <dbReference type="ARBA" id="ARBA00048366"/>
    </source>
</evidence>
<reference evidence="16 17" key="1">
    <citation type="submission" date="2016-10" db="EMBL/GenBank/DDBJ databases">
        <authorList>
            <person name="de Groot N.N."/>
        </authorList>
    </citation>
    <scope>NUCLEOTIDE SEQUENCE [LARGE SCALE GENOMIC DNA]</scope>
    <source>
        <strain evidence="16 17">ATCC 51327</strain>
    </source>
</reference>
<feature type="binding site" evidence="14">
    <location>
        <position position="91"/>
    </location>
    <ligand>
        <name>ATP</name>
        <dbReference type="ChEBI" id="CHEBI:30616"/>
    </ligand>
</feature>
<dbReference type="FunFam" id="3.90.870.10:FF:000009">
    <property type="entry name" value="Threonylcarbamoyl-AMP synthase, putative"/>
    <property type="match status" value="1"/>
</dbReference>
<keyword evidence="8 13" id="KW-0548">Nucleotidyltransferase</keyword>
<protein>
    <recommendedName>
        <fullName evidence="4 13">Threonylcarbamoyl-AMP synthase</fullName>
        <shortName evidence="13">TC-AMP synthase</shortName>
        <ecNumber evidence="3 13">2.7.7.87</ecNumber>
    </recommendedName>
    <alternativeName>
        <fullName evidence="11 13">L-threonylcarbamoyladenylate synthase</fullName>
    </alternativeName>
</protein>
<dbReference type="Gene3D" id="3.40.50.11030">
    <property type="entry name" value="Threonylcarbamoyl-AMP synthase, C-terminal domain"/>
    <property type="match status" value="1"/>
</dbReference>
<keyword evidence="6 13" id="KW-0808">Transferase</keyword>
<dbReference type="GO" id="GO:0008033">
    <property type="term" value="P:tRNA processing"/>
    <property type="evidence" value="ECO:0007669"/>
    <property type="project" value="UniProtKB-KW"/>
</dbReference>
<dbReference type="GO" id="GO:0005737">
    <property type="term" value="C:cytoplasm"/>
    <property type="evidence" value="ECO:0007669"/>
    <property type="project" value="UniProtKB-SubCell"/>
</dbReference>
<dbReference type="EMBL" id="FOTI01000003">
    <property type="protein sequence ID" value="SFL17569.1"/>
    <property type="molecule type" value="Genomic_DNA"/>
</dbReference>
<evidence type="ECO:0000256" key="8">
    <source>
        <dbReference type="ARBA" id="ARBA00022695"/>
    </source>
</evidence>
<feature type="binding site" evidence="14">
    <location>
        <position position="270"/>
    </location>
    <ligand>
        <name>ATP</name>
        <dbReference type="ChEBI" id="CHEBI:30616"/>
    </ligand>
</feature>
<dbReference type="InterPro" id="IPR038385">
    <property type="entry name" value="Sua5/YwlC_C"/>
</dbReference>
<keyword evidence="7 13" id="KW-0819">tRNA processing</keyword>
<dbReference type="InterPro" id="IPR050156">
    <property type="entry name" value="TC-AMP_synthase_SUA5"/>
</dbReference>
<feature type="binding site" evidence="14">
    <location>
        <position position="100"/>
    </location>
    <ligand>
        <name>L-threonine</name>
        <dbReference type="ChEBI" id="CHEBI:57926"/>
    </ligand>
</feature>
<dbReference type="PIRSF" id="PIRSF004930">
    <property type="entry name" value="Tln_factor_SUA5"/>
    <property type="match status" value="1"/>
</dbReference>
<feature type="binding site" evidence="14">
    <location>
        <position position="215"/>
    </location>
    <ligand>
        <name>L-threonine</name>
        <dbReference type="ChEBI" id="CHEBI:57926"/>
    </ligand>
</feature>
<feature type="binding site" evidence="14">
    <location>
        <position position="229"/>
    </location>
    <ligand>
        <name>ATP</name>
        <dbReference type="ChEBI" id="CHEBI:30616"/>
    </ligand>
</feature>
<keyword evidence="5 13" id="KW-0963">Cytoplasm</keyword>
<dbReference type="InterPro" id="IPR005145">
    <property type="entry name" value="Sua5_C"/>
</dbReference>
<name>A0A1I4FJD7_9FIRM</name>
<dbReference type="GO" id="GO:0005524">
    <property type="term" value="F:ATP binding"/>
    <property type="evidence" value="ECO:0007669"/>
    <property type="project" value="UniProtKB-UniRule"/>
</dbReference>
<evidence type="ECO:0000256" key="11">
    <source>
        <dbReference type="ARBA" id="ARBA00029774"/>
    </source>
</evidence>
<feature type="binding site" evidence="14">
    <location>
        <position position="95"/>
    </location>
    <ligand>
        <name>ATP</name>
        <dbReference type="ChEBI" id="CHEBI:30616"/>
    </ligand>
</feature>
<proteinExistence type="inferred from homology"/>
<evidence type="ECO:0000313" key="17">
    <source>
        <dbReference type="Proteomes" id="UP000199006"/>
    </source>
</evidence>
<dbReference type="GO" id="GO:0003725">
    <property type="term" value="F:double-stranded RNA binding"/>
    <property type="evidence" value="ECO:0007669"/>
    <property type="project" value="UniProtKB-UniRule"/>
</dbReference>
<evidence type="ECO:0000256" key="6">
    <source>
        <dbReference type="ARBA" id="ARBA00022679"/>
    </source>
</evidence>
<dbReference type="STRING" id="29563.SAMN02983006_00371"/>
<comment type="similarity">
    <text evidence="2 13">Belongs to the SUA5 family.</text>
</comment>
<dbReference type="NCBIfam" id="TIGR00057">
    <property type="entry name" value="L-threonylcarbamoyladenylate synthase"/>
    <property type="match status" value="1"/>
</dbReference>
<feature type="binding site" evidence="14">
    <location>
        <position position="68"/>
    </location>
    <ligand>
        <name>L-threonine</name>
        <dbReference type="ChEBI" id="CHEBI:57926"/>
    </ligand>
</feature>
<dbReference type="PANTHER" id="PTHR17490:SF16">
    <property type="entry name" value="THREONYLCARBAMOYL-AMP SYNTHASE"/>
    <property type="match status" value="1"/>
</dbReference>
<keyword evidence="17" id="KW-1185">Reference proteome</keyword>
<dbReference type="OrthoDB" id="9814580at2"/>
<evidence type="ECO:0000256" key="14">
    <source>
        <dbReference type="PIRSR" id="PIRSR004930-1"/>
    </source>
</evidence>
<dbReference type="Pfam" id="PF03481">
    <property type="entry name" value="Sua5_C"/>
    <property type="match status" value="1"/>
</dbReference>
<dbReference type="EC" id="2.7.7.87" evidence="3 13"/>
<dbReference type="Proteomes" id="UP000199006">
    <property type="component" value="Unassembled WGS sequence"/>
</dbReference>
<organism evidence="16 17">
    <name type="scientific">Halanaerobium salsuginis</name>
    <dbReference type="NCBI Taxonomy" id="29563"/>
    <lineage>
        <taxon>Bacteria</taxon>
        <taxon>Bacillati</taxon>
        <taxon>Bacillota</taxon>
        <taxon>Clostridia</taxon>
        <taxon>Halanaerobiales</taxon>
        <taxon>Halanaerobiaceae</taxon>
        <taxon>Halanaerobium</taxon>
    </lineage>
</organism>
<comment type="function">
    <text evidence="13">Required for the formation of a threonylcarbamoyl group on adenosine at position 37 (t(6)A37) in tRNAs that read codons beginning with adenine.</text>
</comment>
<dbReference type="GO" id="GO:0000049">
    <property type="term" value="F:tRNA binding"/>
    <property type="evidence" value="ECO:0007669"/>
    <property type="project" value="TreeGrafter"/>
</dbReference>
<gene>
    <name evidence="16" type="ORF">SAMN02983006_00371</name>
</gene>